<proteinExistence type="predicted"/>
<dbReference type="Proteomes" id="UP000270487">
    <property type="component" value="Chromosome"/>
</dbReference>
<sequence>MQRPYDVSLEREVRPHKFGKIIGKRYQEEEDQNTRPSTTSWSLRCG</sequence>
<protein>
    <submittedName>
        <fullName evidence="2">Uncharacterized protein</fullName>
    </submittedName>
</protein>
<evidence type="ECO:0000313" key="2">
    <source>
        <dbReference type="EMBL" id="VEI72793.1"/>
    </source>
</evidence>
<feature type="compositionally biased region" description="Polar residues" evidence="1">
    <location>
        <begin position="34"/>
        <end position="46"/>
    </location>
</feature>
<reference evidence="2 3" key="1">
    <citation type="submission" date="2018-12" db="EMBL/GenBank/DDBJ databases">
        <authorList>
            <consortium name="Pathogen Informatics"/>
        </authorList>
    </citation>
    <scope>NUCLEOTIDE SEQUENCE [LARGE SCALE GENOMIC DNA]</scope>
    <source>
        <strain evidence="2 3">NCTC13193</strain>
    </source>
</reference>
<feature type="region of interest" description="Disordered" evidence="1">
    <location>
        <begin position="26"/>
        <end position="46"/>
    </location>
</feature>
<organism evidence="2 3">
    <name type="scientific">Serratia fonticola</name>
    <dbReference type="NCBI Taxonomy" id="47917"/>
    <lineage>
        <taxon>Bacteria</taxon>
        <taxon>Pseudomonadati</taxon>
        <taxon>Pseudomonadota</taxon>
        <taxon>Gammaproteobacteria</taxon>
        <taxon>Enterobacterales</taxon>
        <taxon>Yersiniaceae</taxon>
        <taxon>Serratia</taxon>
    </lineage>
</organism>
<gene>
    <name evidence="2" type="ORF">NCTC13193_03823</name>
</gene>
<dbReference type="AlphaFoldDB" id="A0A448SYW7"/>
<evidence type="ECO:0000313" key="3">
    <source>
        <dbReference type="Proteomes" id="UP000270487"/>
    </source>
</evidence>
<dbReference type="EMBL" id="LR134492">
    <property type="protein sequence ID" value="VEI72793.1"/>
    <property type="molecule type" value="Genomic_DNA"/>
</dbReference>
<name>A0A448SYW7_SERFO</name>
<accession>A0A448SYW7</accession>
<evidence type="ECO:0000256" key="1">
    <source>
        <dbReference type="SAM" id="MobiDB-lite"/>
    </source>
</evidence>